<dbReference type="EMBL" id="BAABKG010000003">
    <property type="protein sequence ID" value="GAA5148458.1"/>
    <property type="molecule type" value="Genomic_DNA"/>
</dbReference>
<evidence type="ECO:0008006" key="4">
    <source>
        <dbReference type="Google" id="ProtNLM"/>
    </source>
</evidence>
<accession>A0ABP9PLL0</accession>
<dbReference type="Proteomes" id="UP001500221">
    <property type="component" value="Unassembled WGS sequence"/>
</dbReference>
<protein>
    <recommendedName>
        <fullName evidence="4">Lipoprotein</fullName>
    </recommendedName>
</protein>
<gene>
    <name evidence="2" type="ORF">GCM10023340_22290</name>
</gene>
<keyword evidence="1" id="KW-0732">Signal</keyword>
<sequence>MARRLLACVALSLALTACGTDDEAGGAADAPEAGPRTEVDWDAYEPGLQRRIDDLETSGDCDGFAAVLDDLPGESGAESPLRSYVDEAMNAADCHSYG</sequence>
<reference evidence="3" key="1">
    <citation type="journal article" date="2019" name="Int. J. Syst. Evol. Microbiol.">
        <title>The Global Catalogue of Microorganisms (GCM) 10K type strain sequencing project: providing services to taxonomists for standard genome sequencing and annotation.</title>
        <authorList>
            <consortium name="The Broad Institute Genomics Platform"/>
            <consortium name="The Broad Institute Genome Sequencing Center for Infectious Disease"/>
            <person name="Wu L."/>
            <person name="Ma J."/>
        </authorList>
    </citation>
    <scope>NUCLEOTIDE SEQUENCE [LARGE SCALE GENOMIC DNA]</scope>
    <source>
        <strain evidence="3">JCM 18459</strain>
    </source>
</reference>
<name>A0ABP9PLL0_9ACTN</name>
<organism evidence="2 3">
    <name type="scientific">Nocardioides marinquilinus</name>
    <dbReference type="NCBI Taxonomy" id="1210400"/>
    <lineage>
        <taxon>Bacteria</taxon>
        <taxon>Bacillati</taxon>
        <taxon>Actinomycetota</taxon>
        <taxon>Actinomycetes</taxon>
        <taxon>Propionibacteriales</taxon>
        <taxon>Nocardioidaceae</taxon>
        <taxon>Nocardioides</taxon>
    </lineage>
</organism>
<comment type="caution">
    <text evidence="2">The sequence shown here is derived from an EMBL/GenBank/DDBJ whole genome shotgun (WGS) entry which is preliminary data.</text>
</comment>
<keyword evidence="3" id="KW-1185">Reference proteome</keyword>
<evidence type="ECO:0000313" key="2">
    <source>
        <dbReference type="EMBL" id="GAA5148458.1"/>
    </source>
</evidence>
<evidence type="ECO:0000313" key="3">
    <source>
        <dbReference type="Proteomes" id="UP001500221"/>
    </source>
</evidence>
<feature type="signal peptide" evidence="1">
    <location>
        <begin position="1"/>
        <end position="19"/>
    </location>
</feature>
<evidence type="ECO:0000256" key="1">
    <source>
        <dbReference type="SAM" id="SignalP"/>
    </source>
</evidence>
<dbReference type="RefSeq" id="WP_345458324.1">
    <property type="nucleotide sequence ID" value="NZ_BAABKG010000003.1"/>
</dbReference>
<proteinExistence type="predicted"/>
<feature type="chain" id="PRO_5046967472" description="Lipoprotein" evidence="1">
    <location>
        <begin position="20"/>
        <end position="98"/>
    </location>
</feature>
<dbReference type="PROSITE" id="PS51257">
    <property type="entry name" value="PROKAR_LIPOPROTEIN"/>
    <property type="match status" value="1"/>
</dbReference>